<dbReference type="HOGENOM" id="CLU_2096423_0_0_1"/>
<dbReference type="EMBL" id="KL584774">
    <property type="protein sequence ID" value="KEQ91873.1"/>
    <property type="molecule type" value="Genomic_DNA"/>
</dbReference>
<dbReference type="Proteomes" id="UP000030641">
    <property type="component" value="Unassembled WGS sequence"/>
</dbReference>
<proteinExistence type="predicted"/>
<keyword evidence="2" id="KW-1185">Reference proteome</keyword>
<accession>A0A074Y240</accession>
<organism evidence="1 2">
    <name type="scientific">Aureobasidium subglaciale (strain EXF-2481)</name>
    <name type="common">Aureobasidium pullulans var. subglaciale</name>
    <dbReference type="NCBI Taxonomy" id="1043005"/>
    <lineage>
        <taxon>Eukaryota</taxon>
        <taxon>Fungi</taxon>
        <taxon>Dikarya</taxon>
        <taxon>Ascomycota</taxon>
        <taxon>Pezizomycotina</taxon>
        <taxon>Dothideomycetes</taxon>
        <taxon>Dothideomycetidae</taxon>
        <taxon>Dothideales</taxon>
        <taxon>Saccotheciaceae</taxon>
        <taxon>Aureobasidium</taxon>
    </lineage>
</organism>
<reference evidence="1 2" key="1">
    <citation type="journal article" date="2014" name="BMC Genomics">
        <title>Genome sequencing of four Aureobasidium pullulans varieties: biotechnological potential, stress tolerance, and description of new species.</title>
        <authorList>
            <person name="Gostin Ar C."/>
            <person name="Ohm R.A."/>
            <person name="Kogej T."/>
            <person name="Sonjak S."/>
            <person name="Turk M."/>
            <person name="Zajc J."/>
            <person name="Zalar P."/>
            <person name="Grube M."/>
            <person name="Sun H."/>
            <person name="Han J."/>
            <person name="Sharma A."/>
            <person name="Chiniquy J."/>
            <person name="Ngan C.Y."/>
            <person name="Lipzen A."/>
            <person name="Barry K."/>
            <person name="Grigoriev I.V."/>
            <person name="Gunde-Cimerman N."/>
        </authorList>
    </citation>
    <scope>NUCLEOTIDE SEQUENCE [LARGE SCALE GENOMIC DNA]</scope>
    <source>
        <strain evidence="1 2">EXF-2481</strain>
    </source>
</reference>
<sequence length="116" mass="13099">MSEDGADCTWCIWASIGSCTLSRTRKLTHGGVKIQRRSQHAKVLFYSRNLPTEFLLWDSNDEFSLGRVQIGFPSADCCVAFLDAVAQIDPDHEVEEMSKEQLRPVLESSERFFSPA</sequence>
<evidence type="ECO:0000313" key="2">
    <source>
        <dbReference type="Proteomes" id="UP000030641"/>
    </source>
</evidence>
<gene>
    <name evidence="1" type="ORF">AUEXF2481DRAFT_446790</name>
</gene>
<dbReference type="AlphaFoldDB" id="A0A074Y240"/>
<name>A0A074Y240_AURSE</name>
<dbReference type="GeneID" id="25367738"/>
<dbReference type="InParanoid" id="A0A074Y240"/>
<protein>
    <submittedName>
        <fullName evidence="1">Uncharacterized protein</fullName>
    </submittedName>
</protein>
<dbReference type="RefSeq" id="XP_013340436.1">
    <property type="nucleotide sequence ID" value="XM_013484982.1"/>
</dbReference>
<dbReference type="OrthoDB" id="3908367at2759"/>
<evidence type="ECO:0000313" key="1">
    <source>
        <dbReference type="EMBL" id="KEQ91873.1"/>
    </source>
</evidence>